<comment type="caution">
    <text evidence="2">The sequence shown here is derived from an EMBL/GenBank/DDBJ whole genome shotgun (WGS) entry which is preliminary data.</text>
</comment>
<dbReference type="EMBL" id="BJZU01000012">
    <property type="protein sequence ID" value="GEP02843.1"/>
    <property type="molecule type" value="Genomic_DNA"/>
</dbReference>
<name>A0A512IYV9_9HYPH</name>
<protein>
    <recommendedName>
        <fullName evidence="1">UPF0262 protein GCM10007888_51390</fullName>
    </recommendedName>
</protein>
<evidence type="ECO:0000313" key="4">
    <source>
        <dbReference type="Proteomes" id="UP000321960"/>
    </source>
</evidence>
<dbReference type="EMBL" id="BSPK01000107">
    <property type="protein sequence ID" value="GLS66756.1"/>
    <property type="molecule type" value="Genomic_DNA"/>
</dbReference>
<evidence type="ECO:0000256" key="1">
    <source>
        <dbReference type="HAMAP-Rule" id="MF_00678"/>
    </source>
</evidence>
<dbReference type="Proteomes" id="UP000321960">
    <property type="component" value="Unassembled WGS sequence"/>
</dbReference>
<evidence type="ECO:0000313" key="5">
    <source>
        <dbReference type="Proteomes" id="UP001156856"/>
    </source>
</evidence>
<comment type="similarity">
    <text evidence="1">Belongs to the UPF0262 family.</text>
</comment>
<keyword evidence="5" id="KW-1185">Reference proteome</keyword>
<organism evidence="2 4">
    <name type="scientific">Methylobacterium oxalidis</name>
    <dbReference type="NCBI Taxonomy" id="944322"/>
    <lineage>
        <taxon>Bacteria</taxon>
        <taxon>Pseudomonadati</taxon>
        <taxon>Pseudomonadota</taxon>
        <taxon>Alphaproteobacteria</taxon>
        <taxon>Hyphomicrobiales</taxon>
        <taxon>Methylobacteriaceae</taxon>
        <taxon>Methylobacterium</taxon>
    </lineage>
</organism>
<evidence type="ECO:0000313" key="3">
    <source>
        <dbReference type="EMBL" id="GLS66756.1"/>
    </source>
</evidence>
<dbReference type="InterPro" id="IPR008321">
    <property type="entry name" value="UCP032146"/>
</dbReference>
<accession>A0A512IYV9</accession>
<dbReference type="HAMAP" id="MF_00678">
    <property type="entry name" value="UPF0262"/>
    <property type="match status" value="1"/>
</dbReference>
<dbReference type="Proteomes" id="UP001156856">
    <property type="component" value="Unassembled WGS sequence"/>
</dbReference>
<dbReference type="AlphaFoldDB" id="A0A512IYV9"/>
<dbReference type="PIRSF" id="PIRSF032146">
    <property type="entry name" value="UCP032146"/>
    <property type="match status" value="1"/>
</dbReference>
<reference evidence="2 4" key="3">
    <citation type="submission" date="2019-07" db="EMBL/GenBank/DDBJ databases">
        <title>Whole genome shotgun sequence of Methylobacterium oxalidis NBRC 107715.</title>
        <authorList>
            <person name="Hosoyama A."/>
            <person name="Uohara A."/>
            <person name="Ohji S."/>
            <person name="Ichikawa N."/>
        </authorList>
    </citation>
    <scope>NUCLEOTIDE SEQUENCE [LARGE SCALE GENOMIC DNA]</scope>
    <source>
        <strain evidence="2 4">NBRC 107715</strain>
    </source>
</reference>
<dbReference type="Pfam" id="PF06793">
    <property type="entry name" value="UPF0262"/>
    <property type="match status" value="1"/>
</dbReference>
<reference evidence="3" key="4">
    <citation type="submission" date="2023-01" db="EMBL/GenBank/DDBJ databases">
        <title>Draft genome sequence of Methylobacterium oxalidis strain NBRC 107715.</title>
        <authorList>
            <person name="Sun Q."/>
            <person name="Mori K."/>
        </authorList>
    </citation>
    <scope>NUCLEOTIDE SEQUENCE</scope>
    <source>
        <strain evidence="3">NBRC 107715</strain>
    </source>
</reference>
<evidence type="ECO:0000313" key="2">
    <source>
        <dbReference type="EMBL" id="GEP02843.1"/>
    </source>
</evidence>
<reference evidence="5" key="2">
    <citation type="journal article" date="2019" name="Int. J. Syst. Evol. Microbiol.">
        <title>The Global Catalogue of Microorganisms (GCM) 10K type strain sequencing project: providing services to taxonomists for standard genome sequencing and annotation.</title>
        <authorList>
            <consortium name="The Broad Institute Genomics Platform"/>
            <consortium name="The Broad Institute Genome Sequencing Center for Infectious Disease"/>
            <person name="Wu L."/>
            <person name="Ma J."/>
        </authorList>
    </citation>
    <scope>NUCLEOTIDE SEQUENCE [LARGE SCALE GENOMIC DNA]</scope>
    <source>
        <strain evidence="5">NBRC 107715</strain>
    </source>
</reference>
<sequence length="183" mass="20318">MIDVRARSWAVGTTTGAEGGSVRMASEAKGANRLTAVKLCEDSIGRGNPDQEHERAIAIFDILEDNHFAIPGREGPYALKLGLVENKLSFAISTPAGEPVITHLLSLTPFRRVIRDYEMICESYYNAIRTASPTQIEAIDMGRRGLHNEASETLKQRLEGKVELDHDTARRLFTLIFALHWKG</sequence>
<gene>
    <name evidence="3" type="ORF">GCM10007888_51390</name>
    <name evidence="2" type="ORF">MOX02_08810</name>
</gene>
<reference evidence="3" key="1">
    <citation type="journal article" date="2014" name="Int. J. Syst. Evol. Microbiol.">
        <title>Complete genome of a new Firmicutes species belonging to the dominant human colonic microbiota ('Ruminococcus bicirculans') reveals two chromosomes and a selective capacity to utilize plant glucans.</title>
        <authorList>
            <consortium name="NISC Comparative Sequencing Program"/>
            <person name="Wegmann U."/>
            <person name="Louis P."/>
            <person name="Goesmann A."/>
            <person name="Henrissat B."/>
            <person name="Duncan S.H."/>
            <person name="Flint H.J."/>
        </authorList>
    </citation>
    <scope>NUCLEOTIDE SEQUENCE</scope>
    <source>
        <strain evidence="3">NBRC 107715</strain>
    </source>
</reference>
<proteinExistence type="inferred from homology"/>
<dbReference type="NCBIfam" id="NF002769">
    <property type="entry name" value="PRK02853.1"/>
    <property type="match status" value="1"/>
</dbReference>